<name>A0AAE0HE84_9PEZI</name>
<sequence>MGRRFRFAQPSVQNSEAGGSLGSGGGGESSKETITSLIQAALRKTDPCQMLAFSAELNAIIEVSPVNSGGQCLVKKEPAGVGDSSNPSVDRTAGSRSLLRGAEEGDCSVRDLRTTLVGKGQPATSGNLFAELGLLWALLWNEGLGGSLAVPSIFRVPESRRFWVEIGCLRAGRQDVICCEAGRFLVRTWVCRRDTTVTEQSLARWLQPR</sequence>
<proteinExistence type="predicted"/>
<feature type="region of interest" description="Disordered" evidence="1">
    <location>
        <begin position="1"/>
        <end position="32"/>
    </location>
</feature>
<dbReference type="EMBL" id="JAUEPN010000005">
    <property type="protein sequence ID" value="KAK3294836.1"/>
    <property type="molecule type" value="Genomic_DNA"/>
</dbReference>
<reference evidence="2" key="1">
    <citation type="journal article" date="2023" name="Mol. Phylogenet. Evol.">
        <title>Genome-scale phylogeny and comparative genomics of the fungal order Sordariales.</title>
        <authorList>
            <person name="Hensen N."/>
            <person name="Bonometti L."/>
            <person name="Westerberg I."/>
            <person name="Brannstrom I.O."/>
            <person name="Guillou S."/>
            <person name="Cros-Aarteil S."/>
            <person name="Calhoun S."/>
            <person name="Haridas S."/>
            <person name="Kuo A."/>
            <person name="Mondo S."/>
            <person name="Pangilinan J."/>
            <person name="Riley R."/>
            <person name="LaButti K."/>
            <person name="Andreopoulos B."/>
            <person name="Lipzen A."/>
            <person name="Chen C."/>
            <person name="Yan M."/>
            <person name="Daum C."/>
            <person name="Ng V."/>
            <person name="Clum A."/>
            <person name="Steindorff A."/>
            <person name="Ohm R.A."/>
            <person name="Martin F."/>
            <person name="Silar P."/>
            <person name="Natvig D.O."/>
            <person name="Lalanne C."/>
            <person name="Gautier V."/>
            <person name="Ament-Velasquez S.L."/>
            <person name="Kruys A."/>
            <person name="Hutchinson M.I."/>
            <person name="Powell A.J."/>
            <person name="Barry K."/>
            <person name="Miller A.N."/>
            <person name="Grigoriev I.V."/>
            <person name="Debuchy R."/>
            <person name="Gladieux P."/>
            <person name="Hiltunen Thoren M."/>
            <person name="Johannesson H."/>
        </authorList>
    </citation>
    <scope>NUCLEOTIDE SEQUENCE</scope>
    <source>
        <strain evidence="2">CBS 168.71</strain>
    </source>
</reference>
<evidence type="ECO:0000256" key="1">
    <source>
        <dbReference type="SAM" id="MobiDB-lite"/>
    </source>
</evidence>
<dbReference type="RefSeq" id="XP_062658350.1">
    <property type="nucleotide sequence ID" value="XM_062799174.1"/>
</dbReference>
<dbReference type="AlphaFoldDB" id="A0AAE0HE84"/>
<comment type="caution">
    <text evidence="2">The sequence shown here is derived from an EMBL/GenBank/DDBJ whole genome shotgun (WGS) entry which is preliminary data.</text>
</comment>
<reference evidence="2" key="2">
    <citation type="submission" date="2023-06" db="EMBL/GenBank/DDBJ databases">
        <authorList>
            <consortium name="Lawrence Berkeley National Laboratory"/>
            <person name="Haridas S."/>
            <person name="Hensen N."/>
            <person name="Bonometti L."/>
            <person name="Westerberg I."/>
            <person name="Brannstrom I.O."/>
            <person name="Guillou S."/>
            <person name="Cros-Aarteil S."/>
            <person name="Calhoun S."/>
            <person name="Kuo A."/>
            <person name="Mondo S."/>
            <person name="Pangilinan J."/>
            <person name="Riley R."/>
            <person name="Labutti K."/>
            <person name="Andreopoulos B."/>
            <person name="Lipzen A."/>
            <person name="Chen C."/>
            <person name="Yanf M."/>
            <person name="Daum C."/>
            <person name="Ng V."/>
            <person name="Clum A."/>
            <person name="Steindorff A."/>
            <person name="Ohm R."/>
            <person name="Martin F."/>
            <person name="Silar P."/>
            <person name="Natvig D."/>
            <person name="Lalanne C."/>
            <person name="Gautier V."/>
            <person name="Ament-Velasquez S.L."/>
            <person name="Kruys A."/>
            <person name="Hutchinson M.I."/>
            <person name="Powell A.J."/>
            <person name="Barry K."/>
            <person name="Miller A.N."/>
            <person name="Grigoriev I.V."/>
            <person name="Debuchy R."/>
            <person name="Gladieux P."/>
            <person name="Thoren M.H."/>
            <person name="Johannesson H."/>
        </authorList>
    </citation>
    <scope>NUCLEOTIDE SEQUENCE</scope>
    <source>
        <strain evidence="2">CBS 168.71</strain>
    </source>
</reference>
<gene>
    <name evidence="2" type="ORF">B0H64DRAFT_196279</name>
</gene>
<dbReference type="Proteomes" id="UP001278766">
    <property type="component" value="Unassembled WGS sequence"/>
</dbReference>
<keyword evidence="3" id="KW-1185">Reference proteome</keyword>
<evidence type="ECO:0000313" key="2">
    <source>
        <dbReference type="EMBL" id="KAK3294836.1"/>
    </source>
</evidence>
<dbReference type="GeneID" id="87836122"/>
<evidence type="ECO:0000313" key="3">
    <source>
        <dbReference type="Proteomes" id="UP001278766"/>
    </source>
</evidence>
<protein>
    <submittedName>
        <fullName evidence="2">Uncharacterized protein</fullName>
    </submittedName>
</protein>
<accession>A0AAE0HE84</accession>
<organism evidence="2 3">
    <name type="scientific">Chaetomium fimeti</name>
    <dbReference type="NCBI Taxonomy" id="1854472"/>
    <lineage>
        <taxon>Eukaryota</taxon>
        <taxon>Fungi</taxon>
        <taxon>Dikarya</taxon>
        <taxon>Ascomycota</taxon>
        <taxon>Pezizomycotina</taxon>
        <taxon>Sordariomycetes</taxon>
        <taxon>Sordariomycetidae</taxon>
        <taxon>Sordariales</taxon>
        <taxon>Chaetomiaceae</taxon>
        <taxon>Chaetomium</taxon>
    </lineage>
</organism>
<feature type="compositionally biased region" description="Gly residues" evidence="1">
    <location>
        <begin position="19"/>
        <end position="28"/>
    </location>
</feature>